<organism evidence="1 2">
    <name type="scientific">Malus domestica</name>
    <name type="common">Apple</name>
    <name type="synonym">Pyrus malus</name>
    <dbReference type="NCBI Taxonomy" id="3750"/>
    <lineage>
        <taxon>Eukaryota</taxon>
        <taxon>Viridiplantae</taxon>
        <taxon>Streptophyta</taxon>
        <taxon>Embryophyta</taxon>
        <taxon>Tracheophyta</taxon>
        <taxon>Spermatophyta</taxon>
        <taxon>Magnoliopsida</taxon>
        <taxon>eudicotyledons</taxon>
        <taxon>Gunneridae</taxon>
        <taxon>Pentapetalae</taxon>
        <taxon>rosids</taxon>
        <taxon>fabids</taxon>
        <taxon>Rosales</taxon>
        <taxon>Rosaceae</taxon>
        <taxon>Amygdaloideae</taxon>
        <taxon>Maleae</taxon>
        <taxon>Malus</taxon>
    </lineage>
</organism>
<keyword evidence="2" id="KW-1185">Reference proteome</keyword>
<dbReference type="AlphaFoldDB" id="A0A498KKR8"/>
<comment type="caution">
    <text evidence="1">The sequence shown here is derived from an EMBL/GenBank/DDBJ whole genome shotgun (WGS) entry which is preliminary data.</text>
</comment>
<dbReference type="EMBL" id="RDQH01000328">
    <property type="protein sequence ID" value="RXI05933.1"/>
    <property type="molecule type" value="Genomic_DNA"/>
</dbReference>
<proteinExistence type="predicted"/>
<evidence type="ECO:0000313" key="1">
    <source>
        <dbReference type="EMBL" id="RXI05933.1"/>
    </source>
</evidence>
<dbReference type="Proteomes" id="UP000290289">
    <property type="component" value="Chromosome 2"/>
</dbReference>
<reference evidence="1 2" key="1">
    <citation type="submission" date="2018-10" db="EMBL/GenBank/DDBJ databases">
        <title>A high-quality apple genome assembly.</title>
        <authorList>
            <person name="Hu J."/>
        </authorList>
    </citation>
    <scope>NUCLEOTIDE SEQUENCE [LARGE SCALE GENOMIC DNA]</scope>
    <source>
        <strain evidence="2">cv. HFTH1</strain>
        <tissue evidence="1">Young leaf</tissue>
    </source>
</reference>
<name>A0A498KKR8_MALDO</name>
<accession>A0A498KKR8</accession>
<gene>
    <name evidence="1" type="ORF">DVH24_017975</name>
</gene>
<sequence>MRGVAALASGALFEVLSGVLDGDRADLEHQVVTARPDSGDWLRPEEGPDADTVDLGDFAHDDLSGDFLRVGGHVVGREGDLARAAEVDDEVAGGAVDGVVLDGGGEESDWEAVVGEVSMCRRWARFWVRGVRVSG</sequence>
<evidence type="ECO:0000313" key="2">
    <source>
        <dbReference type="Proteomes" id="UP000290289"/>
    </source>
</evidence>
<protein>
    <submittedName>
        <fullName evidence="1">Uncharacterized protein</fullName>
    </submittedName>
</protein>